<dbReference type="InterPro" id="IPR023401">
    <property type="entry name" value="ODC_N"/>
</dbReference>
<evidence type="ECO:0008006" key="3">
    <source>
        <dbReference type="Google" id="ProtNLM"/>
    </source>
</evidence>
<evidence type="ECO:0000313" key="1">
    <source>
        <dbReference type="EMBL" id="KAA8902969.1"/>
    </source>
</evidence>
<name>A0A642UPP4_9ASCO</name>
<dbReference type="InterPro" id="IPR003462">
    <property type="entry name" value="ODC_Mu_crystall"/>
</dbReference>
<accession>A0A642UPP4</accession>
<dbReference type="GO" id="GO:0005737">
    <property type="term" value="C:cytoplasm"/>
    <property type="evidence" value="ECO:0007669"/>
    <property type="project" value="TreeGrafter"/>
</dbReference>
<dbReference type="InterPro" id="IPR036291">
    <property type="entry name" value="NAD(P)-bd_dom_sf"/>
</dbReference>
<dbReference type="Pfam" id="PF02423">
    <property type="entry name" value="OCD_Mu_crystall"/>
    <property type="match status" value="1"/>
</dbReference>
<evidence type="ECO:0000313" key="2">
    <source>
        <dbReference type="Proteomes" id="UP000761534"/>
    </source>
</evidence>
<dbReference type="PANTHER" id="PTHR13812:SF23">
    <property type="entry name" value="PRNX PROTEIN"/>
    <property type="match status" value="1"/>
</dbReference>
<reference evidence="1" key="1">
    <citation type="journal article" date="2019" name="G3 (Bethesda)">
        <title>Genome Assemblies of Two Rare Opportunistic Yeast Pathogens: Diutina rugosa (syn. Candida rugosa) and Trichomonascus ciferrii (syn. Candida ciferrii).</title>
        <authorList>
            <person name="Mixao V."/>
            <person name="Saus E."/>
            <person name="Hansen A.P."/>
            <person name="Lass-Florl C."/>
            <person name="Gabaldon T."/>
        </authorList>
    </citation>
    <scope>NUCLEOTIDE SEQUENCE</scope>
    <source>
        <strain evidence="1">CBS 4856</strain>
    </source>
</reference>
<dbReference type="Proteomes" id="UP000761534">
    <property type="component" value="Unassembled WGS sequence"/>
</dbReference>
<dbReference type="Gene3D" id="3.30.1780.10">
    <property type="entry name" value="ornithine cyclodeaminase, domain 1"/>
    <property type="match status" value="1"/>
</dbReference>
<dbReference type="EMBL" id="SWFS01000453">
    <property type="protein sequence ID" value="KAA8902969.1"/>
    <property type="molecule type" value="Genomic_DNA"/>
</dbReference>
<dbReference type="OrthoDB" id="41492at2759"/>
<proteinExistence type="predicted"/>
<comment type="caution">
    <text evidence="1">The sequence shown here is derived from an EMBL/GenBank/DDBJ whole genome shotgun (WGS) entry which is preliminary data.</text>
</comment>
<organism evidence="1 2">
    <name type="scientific">Trichomonascus ciferrii</name>
    <dbReference type="NCBI Taxonomy" id="44093"/>
    <lineage>
        <taxon>Eukaryota</taxon>
        <taxon>Fungi</taxon>
        <taxon>Dikarya</taxon>
        <taxon>Ascomycota</taxon>
        <taxon>Saccharomycotina</taxon>
        <taxon>Dipodascomycetes</taxon>
        <taxon>Dipodascales</taxon>
        <taxon>Trichomonascaceae</taxon>
        <taxon>Trichomonascus</taxon>
        <taxon>Trichomonascus ciferrii complex</taxon>
    </lineage>
</organism>
<dbReference type="PANTHER" id="PTHR13812">
    <property type="entry name" value="KETIMINE REDUCTASE MU-CRYSTALLIN"/>
    <property type="match status" value="1"/>
</dbReference>
<gene>
    <name evidence="1" type="ORF">TRICI_005775</name>
</gene>
<keyword evidence="2" id="KW-1185">Reference proteome</keyword>
<dbReference type="VEuPathDB" id="FungiDB:TRICI_005775"/>
<protein>
    <recommendedName>
        <fullName evidence="3">Ornithine cyclodeaminase</fullName>
    </recommendedName>
</protein>
<dbReference type="AlphaFoldDB" id="A0A642UPP4"/>
<sequence length="345" mass="38040">MHLLPERDVSKILRTMNTEQGQQFLKALTDSLSTYTAEQSTADSEKLLHQPLRSHITTKDKNTTLIMPSSDTTNVGVKMVTLPAWGTPVGVINIFDASGRLIGLVDASEVTAFRTALAAISVFLLCGHIKRKNIVVFGGGRQVEWHIRLALLLLPPGEIESFTVINRSRKRLDDLEKNVISQLKESYPGVSYKLIAKEDTPDYDSVLKAAVSQSDAIFGCTPSTEPLFPYSYLQPEKQRVISLIGSYKPNMKEIDTETLLSGGGKVFVDTKKACLEESGELIDAKMTEDDLIEIGELFNSSHKPDLSKYPNVVFKCVGMGIMDLVMGRTLLEVASQTGLGIIMDW</sequence>
<dbReference type="Gene3D" id="3.40.50.720">
    <property type="entry name" value="NAD(P)-binding Rossmann-like Domain"/>
    <property type="match status" value="1"/>
</dbReference>
<dbReference type="SUPFAM" id="SSF51735">
    <property type="entry name" value="NAD(P)-binding Rossmann-fold domains"/>
    <property type="match status" value="1"/>
</dbReference>